<keyword evidence="6" id="KW-0031">Aminopeptidase</keyword>
<dbReference type="EMBL" id="MU006099">
    <property type="protein sequence ID" value="KAF2837609.1"/>
    <property type="molecule type" value="Genomic_DNA"/>
</dbReference>
<comment type="function">
    <text evidence="3">Catalyzes the removal of a penultimate prolyl residue from the N-termini of peptides.</text>
</comment>
<evidence type="ECO:0000256" key="3">
    <source>
        <dbReference type="ARBA" id="ARBA00002443"/>
    </source>
</evidence>
<gene>
    <name evidence="13" type="ORF">M501DRAFT_181389</name>
</gene>
<comment type="catalytic activity">
    <reaction evidence="1">
        <text>Release of any N-terminal amino acid, including proline, that is linked to proline, even from a dipeptide or tripeptide.</text>
        <dbReference type="EC" id="3.4.11.9"/>
    </reaction>
</comment>
<name>A0A9P4S7R7_9PEZI</name>
<evidence type="ECO:0000256" key="6">
    <source>
        <dbReference type="ARBA" id="ARBA00022438"/>
    </source>
</evidence>
<dbReference type="AlphaFoldDB" id="A0A9P4S7R7"/>
<dbReference type="Gene3D" id="3.40.350.10">
    <property type="entry name" value="Creatinase/prolidase N-terminal domain"/>
    <property type="match status" value="1"/>
</dbReference>
<comment type="caution">
    <text evidence="13">The sequence shown here is derived from an EMBL/GenBank/DDBJ whole genome shotgun (WGS) entry which is preliminary data.</text>
</comment>
<proteinExistence type="inferred from homology"/>
<dbReference type="Pfam" id="PF05195">
    <property type="entry name" value="AMP_N"/>
    <property type="match status" value="1"/>
</dbReference>
<dbReference type="Gene3D" id="3.90.230.10">
    <property type="entry name" value="Creatinase/methionine aminopeptidase superfamily"/>
    <property type="match status" value="1"/>
</dbReference>
<evidence type="ECO:0000256" key="1">
    <source>
        <dbReference type="ARBA" id="ARBA00001424"/>
    </source>
</evidence>
<feature type="domain" description="Aminopeptidase P N-terminal" evidence="12">
    <location>
        <begin position="64"/>
        <end position="200"/>
    </location>
</feature>
<evidence type="ECO:0000259" key="12">
    <source>
        <dbReference type="SMART" id="SM01011"/>
    </source>
</evidence>
<dbReference type="Proteomes" id="UP000799429">
    <property type="component" value="Unassembled WGS sequence"/>
</dbReference>
<comment type="cofactor">
    <cofactor evidence="2">
        <name>Mn(2+)</name>
        <dbReference type="ChEBI" id="CHEBI:29035"/>
    </cofactor>
</comment>
<keyword evidence="6" id="KW-0645">Protease</keyword>
<dbReference type="InterPro" id="IPR029149">
    <property type="entry name" value="Creatin/AminoP/Spt16_N"/>
</dbReference>
<keyword evidence="7" id="KW-0479">Metal-binding</keyword>
<accession>A0A9P4S7R7</accession>
<evidence type="ECO:0000256" key="9">
    <source>
        <dbReference type="ARBA" id="ARBA00023049"/>
    </source>
</evidence>
<dbReference type="GO" id="GO:0005739">
    <property type="term" value="C:mitochondrion"/>
    <property type="evidence" value="ECO:0007669"/>
    <property type="project" value="TreeGrafter"/>
</dbReference>
<organism evidence="13 14">
    <name type="scientific">Patellaria atrata CBS 101060</name>
    <dbReference type="NCBI Taxonomy" id="1346257"/>
    <lineage>
        <taxon>Eukaryota</taxon>
        <taxon>Fungi</taxon>
        <taxon>Dikarya</taxon>
        <taxon>Ascomycota</taxon>
        <taxon>Pezizomycotina</taxon>
        <taxon>Dothideomycetes</taxon>
        <taxon>Dothideomycetes incertae sedis</taxon>
        <taxon>Patellariales</taxon>
        <taxon>Patellariaceae</taxon>
        <taxon>Patellaria</taxon>
    </lineage>
</organism>
<dbReference type="SUPFAM" id="SSF55920">
    <property type="entry name" value="Creatinase/aminopeptidase"/>
    <property type="match status" value="1"/>
</dbReference>
<dbReference type="Pfam" id="PF00557">
    <property type="entry name" value="Peptidase_M24"/>
    <property type="match status" value="1"/>
</dbReference>
<evidence type="ECO:0000313" key="13">
    <source>
        <dbReference type="EMBL" id="KAF2837609.1"/>
    </source>
</evidence>
<dbReference type="GO" id="GO:0030145">
    <property type="term" value="F:manganese ion binding"/>
    <property type="evidence" value="ECO:0007669"/>
    <property type="project" value="InterPro"/>
</dbReference>
<dbReference type="InterPro" id="IPR007865">
    <property type="entry name" value="Aminopep_P_N"/>
</dbReference>
<sequence length="500" mass="54852">MKVSLHALHSASRARVFNGTIRYNLSCSLVNRRSLVSAADLQFGQPLHETHPHLLKRGEVTPGITAQEYADRRSNLAKALPKNSIAVLAASELKYRSGAVFYEFHQDPDFFYLTGFNEPEALAIIEKTGSDSEYSFHLYVRPKDPKAELWDGARSGVQAAQDVFNADEVGDINVSDKIIPEIVNSSKTVYTDLPNTLRSNSFFAEYFSGASKFGREGFGSVLANATSTTVKPLRPLMNDLRIIKSAAEIANMRKAGQASGRSISEAMRSVFATERELAAFLAYKFTMHGCDGQAYVPVVAGGKNSLSIHYVRNDDVLTEGELVLVDAGGEYGGYITDITRTWPVNGKFSPAQHDLYQVILDVQRTCVALCRESAHMSLDGLHKVAEKGLRDALSGLGFDMSGNALETLFPHHLGHYIGLDVHDAPGYSRRGNLKDGMCITIEPGIYVPDSDRWPEAFRGIGIRIEDSVCVQAEHPLVLTTEAVKEVVDIEAQHSLFGQGH</sequence>
<dbReference type="SUPFAM" id="SSF53092">
    <property type="entry name" value="Creatinase/prolidase N-terminal domain"/>
    <property type="match status" value="1"/>
</dbReference>
<evidence type="ECO:0000256" key="4">
    <source>
        <dbReference type="ARBA" id="ARBA00008766"/>
    </source>
</evidence>
<evidence type="ECO:0000256" key="7">
    <source>
        <dbReference type="ARBA" id="ARBA00022723"/>
    </source>
</evidence>
<dbReference type="EC" id="3.4.11.9" evidence="5"/>
<reference evidence="13" key="1">
    <citation type="journal article" date="2020" name="Stud. Mycol.">
        <title>101 Dothideomycetes genomes: a test case for predicting lifestyles and emergence of pathogens.</title>
        <authorList>
            <person name="Haridas S."/>
            <person name="Albert R."/>
            <person name="Binder M."/>
            <person name="Bloem J."/>
            <person name="Labutti K."/>
            <person name="Salamov A."/>
            <person name="Andreopoulos B."/>
            <person name="Baker S."/>
            <person name="Barry K."/>
            <person name="Bills G."/>
            <person name="Bluhm B."/>
            <person name="Cannon C."/>
            <person name="Castanera R."/>
            <person name="Culley D."/>
            <person name="Daum C."/>
            <person name="Ezra D."/>
            <person name="Gonzalez J."/>
            <person name="Henrissat B."/>
            <person name="Kuo A."/>
            <person name="Liang C."/>
            <person name="Lipzen A."/>
            <person name="Lutzoni F."/>
            <person name="Magnuson J."/>
            <person name="Mondo S."/>
            <person name="Nolan M."/>
            <person name="Ohm R."/>
            <person name="Pangilinan J."/>
            <person name="Park H.-J."/>
            <person name="Ramirez L."/>
            <person name="Alfaro M."/>
            <person name="Sun H."/>
            <person name="Tritt A."/>
            <person name="Yoshinaga Y."/>
            <person name="Zwiers L.-H."/>
            <person name="Turgeon B."/>
            <person name="Goodwin S."/>
            <person name="Spatafora J."/>
            <person name="Crous P."/>
            <person name="Grigoriev I."/>
        </authorList>
    </citation>
    <scope>NUCLEOTIDE SEQUENCE</scope>
    <source>
        <strain evidence="13">CBS 101060</strain>
    </source>
</reference>
<dbReference type="InterPro" id="IPR036005">
    <property type="entry name" value="Creatinase/aminopeptidase-like"/>
</dbReference>
<dbReference type="CDD" id="cd01087">
    <property type="entry name" value="Prolidase"/>
    <property type="match status" value="1"/>
</dbReference>
<evidence type="ECO:0000256" key="5">
    <source>
        <dbReference type="ARBA" id="ARBA00012574"/>
    </source>
</evidence>
<dbReference type="GO" id="GO:0070006">
    <property type="term" value="F:metalloaminopeptidase activity"/>
    <property type="evidence" value="ECO:0007669"/>
    <property type="project" value="InterPro"/>
</dbReference>
<keyword evidence="14" id="KW-1185">Reference proteome</keyword>
<protein>
    <recommendedName>
        <fullName evidence="5">Xaa-Pro aminopeptidase</fullName>
        <ecNumber evidence="5">3.4.11.9</ecNumber>
    </recommendedName>
    <alternativeName>
        <fullName evidence="11">Aminoacylproline aminopeptidase</fullName>
    </alternativeName>
</protein>
<evidence type="ECO:0000256" key="10">
    <source>
        <dbReference type="ARBA" id="ARBA00023211"/>
    </source>
</evidence>
<keyword evidence="8" id="KW-0378">Hydrolase</keyword>
<dbReference type="InterPro" id="IPR000994">
    <property type="entry name" value="Pept_M24"/>
</dbReference>
<dbReference type="SMART" id="SM01011">
    <property type="entry name" value="AMP_N"/>
    <property type="match status" value="1"/>
</dbReference>
<keyword evidence="10" id="KW-0464">Manganese</keyword>
<evidence type="ECO:0000256" key="8">
    <source>
        <dbReference type="ARBA" id="ARBA00022801"/>
    </source>
</evidence>
<comment type="similarity">
    <text evidence="4">Belongs to the peptidase M24B family.</text>
</comment>
<dbReference type="InterPro" id="IPR052433">
    <property type="entry name" value="X-Pro_dipept-like"/>
</dbReference>
<evidence type="ECO:0000256" key="11">
    <source>
        <dbReference type="ARBA" id="ARBA00030849"/>
    </source>
</evidence>
<dbReference type="GO" id="GO:0006508">
    <property type="term" value="P:proteolysis"/>
    <property type="evidence" value="ECO:0007669"/>
    <property type="project" value="TreeGrafter"/>
</dbReference>
<keyword evidence="9" id="KW-0482">Metalloprotease</keyword>
<evidence type="ECO:0000256" key="2">
    <source>
        <dbReference type="ARBA" id="ARBA00001936"/>
    </source>
</evidence>
<dbReference type="PANTHER" id="PTHR43226:SF4">
    <property type="entry name" value="XAA-PRO AMINOPEPTIDASE 3"/>
    <property type="match status" value="1"/>
</dbReference>
<evidence type="ECO:0000313" key="14">
    <source>
        <dbReference type="Proteomes" id="UP000799429"/>
    </source>
</evidence>
<dbReference type="OrthoDB" id="4215474at2759"/>
<dbReference type="PANTHER" id="PTHR43226">
    <property type="entry name" value="XAA-PRO AMINOPEPTIDASE 3"/>
    <property type="match status" value="1"/>
</dbReference>